<evidence type="ECO:0000256" key="1">
    <source>
        <dbReference type="ARBA" id="ARBA00022722"/>
    </source>
</evidence>
<dbReference type="InterPro" id="IPR029060">
    <property type="entry name" value="PIN-like_dom_sf"/>
</dbReference>
<dbReference type="eggNOG" id="COG3744">
    <property type="taxonomic scope" value="Bacteria"/>
</dbReference>
<dbReference type="CDD" id="cd09872">
    <property type="entry name" value="PIN_Sll0205-like"/>
    <property type="match status" value="1"/>
</dbReference>
<evidence type="ECO:0000256" key="3">
    <source>
        <dbReference type="ARBA" id="ARBA00022801"/>
    </source>
</evidence>
<dbReference type="Pfam" id="PF01850">
    <property type="entry name" value="PIN"/>
    <property type="match status" value="1"/>
</dbReference>
<dbReference type="GO" id="GO:0016787">
    <property type="term" value="F:hydrolase activity"/>
    <property type="evidence" value="ECO:0007669"/>
    <property type="project" value="UniProtKB-KW"/>
</dbReference>
<dbReference type="HOGENOM" id="CLU_129890_0_1_11"/>
<accession>H6RIX3</accession>
<evidence type="ECO:0000256" key="2">
    <source>
        <dbReference type="ARBA" id="ARBA00022723"/>
    </source>
</evidence>
<reference evidence="6 7" key="1">
    <citation type="journal article" date="2012" name="J. Bacteriol.">
        <title>Genome Sequence of Blastococcus saxobsidens DD2, a Stone-Inhabiting Bacterium.</title>
        <authorList>
            <person name="Chouaia B."/>
            <person name="Crotti E."/>
            <person name="Brusetti L."/>
            <person name="Daffonchio D."/>
            <person name="Essoussi I."/>
            <person name="Nouioui I."/>
            <person name="Sbissi I."/>
            <person name="Ghodhbane-Gtari F."/>
            <person name="Gtari M."/>
            <person name="Vacherie B."/>
            <person name="Barbe V."/>
            <person name="Medigue C."/>
            <person name="Gury J."/>
            <person name="Pujic P."/>
            <person name="Normand P."/>
        </authorList>
    </citation>
    <scope>NUCLEOTIDE SEQUENCE [LARGE SCALE GENOMIC DNA]</scope>
    <source>
        <strain evidence="6 7">DD2</strain>
    </source>
</reference>
<dbReference type="KEGG" id="bsd:BLASA_2638"/>
<dbReference type="AlphaFoldDB" id="H6RIX3"/>
<dbReference type="InterPro" id="IPR052919">
    <property type="entry name" value="TA_system_RNase"/>
</dbReference>
<dbReference type="OrthoDB" id="9798990at2"/>
<keyword evidence="7" id="KW-1185">Reference proteome</keyword>
<evidence type="ECO:0000256" key="4">
    <source>
        <dbReference type="ARBA" id="ARBA00022842"/>
    </source>
</evidence>
<dbReference type="GO" id="GO:0004518">
    <property type="term" value="F:nuclease activity"/>
    <property type="evidence" value="ECO:0007669"/>
    <property type="project" value="UniProtKB-KW"/>
</dbReference>
<dbReference type="STRING" id="1146883.BLASA_2638"/>
<dbReference type="RefSeq" id="WP_014376398.1">
    <property type="nucleotide sequence ID" value="NC_016943.1"/>
</dbReference>
<keyword evidence="1" id="KW-0540">Nuclease</keyword>
<feature type="domain" description="PIN" evidence="5">
    <location>
        <begin position="4"/>
        <end position="119"/>
    </location>
</feature>
<keyword evidence="4" id="KW-0460">Magnesium</keyword>
<dbReference type="InterPro" id="IPR002716">
    <property type="entry name" value="PIN_dom"/>
</dbReference>
<keyword evidence="3" id="KW-0378">Hydrolase</keyword>
<dbReference type="PANTHER" id="PTHR36173:SF2">
    <property type="entry name" value="RIBONUCLEASE VAPC16"/>
    <property type="match status" value="1"/>
</dbReference>
<keyword evidence="2" id="KW-0479">Metal-binding</keyword>
<evidence type="ECO:0000313" key="6">
    <source>
        <dbReference type="EMBL" id="CCG03515.1"/>
    </source>
</evidence>
<dbReference type="EMBL" id="FO117623">
    <property type="protein sequence ID" value="CCG03515.1"/>
    <property type="molecule type" value="Genomic_DNA"/>
</dbReference>
<sequence length="124" mass="13538">MTLLLDTHVLLWWMFDDDRLTSAMREAISDPATSVAVSAVSAWELAIKAALGKLAIPDDLTEEIQRQGFAAIPVTVEDGVAAGALPRHHANPFDRMLIAQALRRGLVLVTADRRFADYDVPTLA</sequence>
<protein>
    <submittedName>
        <fullName evidence="6">PilT protein, Putative toxin of TAS system</fullName>
    </submittedName>
</protein>
<dbReference type="Proteomes" id="UP000007517">
    <property type="component" value="Chromosome"/>
</dbReference>
<dbReference type="Gene3D" id="3.40.50.1010">
    <property type="entry name" value="5'-nuclease"/>
    <property type="match status" value="1"/>
</dbReference>
<evidence type="ECO:0000259" key="5">
    <source>
        <dbReference type="Pfam" id="PF01850"/>
    </source>
</evidence>
<reference evidence="7" key="2">
    <citation type="submission" date="2012-02" db="EMBL/GenBank/DDBJ databases">
        <title>Complete genome sequence of Blastococcus saxobsidens strain DD2.</title>
        <authorList>
            <person name="Genoscope."/>
        </authorList>
    </citation>
    <scope>NUCLEOTIDE SEQUENCE [LARGE SCALE GENOMIC DNA]</scope>
    <source>
        <strain evidence="7">DD2</strain>
    </source>
</reference>
<organism evidence="6 7">
    <name type="scientific">Blastococcus saxobsidens (strain DD2)</name>
    <dbReference type="NCBI Taxonomy" id="1146883"/>
    <lineage>
        <taxon>Bacteria</taxon>
        <taxon>Bacillati</taxon>
        <taxon>Actinomycetota</taxon>
        <taxon>Actinomycetes</taxon>
        <taxon>Geodermatophilales</taxon>
        <taxon>Geodermatophilaceae</taxon>
        <taxon>Blastococcus</taxon>
    </lineage>
</organism>
<dbReference type="GO" id="GO:0046872">
    <property type="term" value="F:metal ion binding"/>
    <property type="evidence" value="ECO:0007669"/>
    <property type="project" value="UniProtKB-KW"/>
</dbReference>
<dbReference type="SUPFAM" id="SSF88723">
    <property type="entry name" value="PIN domain-like"/>
    <property type="match status" value="1"/>
</dbReference>
<evidence type="ECO:0000313" key="7">
    <source>
        <dbReference type="Proteomes" id="UP000007517"/>
    </source>
</evidence>
<proteinExistence type="predicted"/>
<dbReference type="PANTHER" id="PTHR36173">
    <property type="entry name" value="RIBONUCLEASE VAPC16-RELATED"/>
    <property type="match status" value="1"/>
</dbReference>
<name>H6RIX3_BLASD</name>
<dbReference type="InterPro" id="IPR041705">
    <property type="entry name" value="PIN_Sll0205"/>
</dbReference>
<gene>
    <name evidence="6" type="ordered locus">BLASA_2638</name>
</gene>